<dbReference type="Proteomes" id="UP001296776">
    <property type="component" value="Unassembled WGS sequence"/>
</dbReference>
<dbReference type="Pfam" id="PF01724">
    <property type="entry name" value="DUF29"/>
    <property type="match status" value="1"/>
</dbReference>
<protein>
    <recommendedName>
        <fullName evidence="4">DUF29 domain-containing protein</fullName>
    </recommendedName>
</protein>
<accession>A0AAJ0U310</accession>
<evidence type="ECO:0008006" key="4">
    <source>
        <dbReference type="Google" id="ProtNLM"/>
    </source>
</evidence>
<keyword evidence="3" id="KW-1185">Reference proteome</keyword>
<feature type="region of interest" description="Disordered" evidence="1">
    <location>
        <begin position="40"/>
        <end position="59"/>
    </location>
</feature>
<proteinExistence type="predicted"/>
<evidence type="ECO:0000313" key="2">
    <source>
        <dbReference type="EMBL" id="MBK1704297.1"/>
    </source>
</evidence>
<dbReference type="PANTHER" id="PTHR34235">
    <property type="entry name" value="SLR1203 PROTEIN-RELATED"/>
    <property type="match status" value="1"/>
</dbReference>
<dbReference type="PANTHER" id="PTHR34235:SF4">
    <property type="entry name" value="SLR0291 PROTEIN"/>
    <property type="match status" value="1"/>
</dbReference>
<dbReference type="EMBL" id="NRSJ01000009">
    <property type="protein sequence ID" value="MBK1704297.1"/>
    <property type="molecule type" value="Genomic_DNA"/>
</dbReference>
<name>A0AAJ0U310_9GAMM</name>
<dbReference type="InterPro" id="IPR002636">
    <property type="entry name" value="DUF29"/>
</dbReference>
<organism evidence="2 3">
    <name type="scientific">Halochromatium glycolicum</name>
    <dbReference type="NCBI Taxonomy" id="85075"/>
    <lineage>
        <taxon>Bacteria</taxon>
        <taxon>Pseudomonadati</taxon>
        <taxon>Pseudomonadota</taxon>
        <taxon>Gammaproteobacteria</taxon>
        <taxon>Chromatiales</taxon>
        <taxon>Chromatiaceae</taxon>
        <taxon>Halochromatium</taxon>
    </lineage>
</organism>
<reference evidence="2" key="1">
    <citation type="submission" date="2017-08" db="EMBL/GenBank/DDBJ databases">
        <authorList>
            <person name="Imhoff J.F."/>
            <person name="Rahn T."/>
            <person name="Kuenzel S."/>
            <person name="Neulinger S.C."/>
        </authorList>
    </citation>
    <scope>NUCLEOTIDE SEQUENCE</scope>
    <source>
        <strain evidence="2">DSM 11080</strain>
    </source>
</reference>
<sequence length="59" mass="6527">MSTGYEEDFFTWTQEQATYLRQGRLDLLDLEHLAEEVGDMGKSETLGLGSSARRGTAAS</sequence>
<dbReference type="RefSeq" id="WP_200345483.1">
    <property type="nucleotide sequence ID" value="NZ_NRSJ01000009.1"/>
</dbReference>
<dbReference type="AlphaFoldDB" id="A0AAJ0U310"/>
<comment type="caution">
    <text evidence="2">The sequence shown here is derived from an EMBL/GenBank/DDBJ whole genome shotgun (WGS) entry which is preliminary data.</text>
</comment>
<dbReference type="Gene3D" id="1.20.1220.20">
    <property type="entry name" value="Uncharcterised protein PF01724"/>
    <property type="match status" value="1"/>
</dbReference>
<reference evidence="2" key="2">
    <citation type="journal article" date="2020" name="Microorganisms">
        <title>Osmotic Adaptation and Compatible Solute Biosynthesis of Phototrophic Bacteria as Revealed from Genome Analyses.</title>
        <authorList>
            <person name="Imhoff J.F."/>
            <person name="Rahn T."/>
            <person name="Kunzel S."/>
            <person name="Keller A."/>
            <person name="Neulinger S.C."/>
        </authorList>
    </citation>
    <scope>NUCLEOTIDE SEQUENCE</scope>
    <source>
        <strain evidence="2">DSM 11080</strain>
    </source>
</reference>
<gene>
    <name evidence="2" type="ORF">CKO40_06985</name>
</gene>
<evidence type="ECO:0000256" key="1">
    <source>
        <dbReference type="SAM" id="MobiDB-lite"/>
    </source>
</evidence>
<evidence type="ECO:0000313" key="3">
    <source>
        <dbReference type="Proteomes" id="UP001296776"/>
    </source>
</evidence>